<reference evidence="9 10" key="1">
    <citation type="submission" date="2016-11" db="EMBL/GenBank/DDBJ databases">
        <title>Trade-off between light-utilization and light-protection in marine flavobacteria.</title>
        <authorList>
            <person name="Kumagai Y."/>
        </authorList>
    </citation>
    <scope>NUCLEOTIDE SEQUENCE [LARGE SCALE GENOMIC DNA]</scope>
    <source>
        <strain evidence="9 10">JCM 13191</strain>
    </source>
</reference>
<evidence type="ECO:0000313" key="10">
    <source>
        <dbReference type="Proteomes" id="UP000193431"/>
    </source>
</evidence>
<dbReference type="PANTHER" id="PTHR24421">
    <property type="entry name" value="NITRATE/NITRITE SENSOR PROTEIN NARX-RELATED"/>
    <property type="match status" value="1"/>
</dbReference>
<feature type="chain" id="PRO_5012664547" description="histidine kinase" evidence="8">
    <location>
        <begin position="22"/>
        <end position="546"/>
    </location>
</feature>
<dbReference type="SMART" id="SM00028">
    <property type="entry name" value="TPR"/>
    <property type="match status" value="3"/>
</dbReference>
<dbReference type="Gene3D" id="1.25.40.10">
    <property type="entry name" value="Tetratricopeptide repeat domain"/>
    <property type="match status" value="1"/>
</dbReference>
<dbReference type="PROSITE" id="PS50005">
    <property type="entry name" value="TPR"/>
    <property type="match status" value="1"/>
</dbReference>
<evidence type="ECO:0000256" key="3">
    <source>
        <dbReference type="ARBA" id="ARBA00022679"/>
    </source>
</evidence>
<evidence type="ECO:0000256" key="7">
    <source>
        <dbReference type="SAM" id="Phobius"/>
    </source>
</evidence>
<feature type="repeat" description="TPR" evidence="6">
    <location>
        <begin position="151"/>
        <end position="184"/>
    </location>
</feature>
<dbReference type="STRING" id="331648.BST97_08050"/>
<dbReference type="EMBL" id="CP019344">
    <property type="protein sequence ID" value="ARN77953.1"/>
    <property type="molecule type" value="Genomic_DNA"/>
</dbReference>
<organism evidence="9 10">
    <name type="scientific">Nonlabens spongiae</name>
    <dbReference type="NCBI Taxonomy" id="331648"/>
    <lineage>
        <taxon>Bacteria</taxon>
        <taxon>Pseudomonadati</taxon>
        <taxon>Bacteroidota</taxon>
        <taxon>Flavobacteriia</taxon>
        <taxon>Flavobacteriales</taxon>
        <taxon>Flavobacteriaceae</taxon>
        <taxon>Nonlabens</taxon>
    </lineage>
</organism>
<accession>A0A1W6MK44</accession>
<proteinExistence type="predicted"/>
<evidence type="ECO:0000256" key="8">
    <source>
        <dbReference type="SAM" id="SignalP"/>
    </source>
</evidence>
<dbReference type="AlphaFoldDB" id="A0A1W6MK44"/>
<name>A0A1W6MK44_9FLAO</name>
<evidence type="ECO:0000256" key="2">
    <source>
        <dbReference type="ARBA" id="ARBA00012438"/>
    </source>
</evidence>
<dbReference type="RefSeq" id="WP_085766749.1">
    <property type="nucleotide sequence ID" value="NZ_CP019344.1"/>
</dbReference>
<dbReference type="InterPro" id="IPR011990">
    <property type="entry name" value="TPR-like_helical_dom_sf"/>
</dbReference>
<dbReference type="SUPFAM" id="SSF48452">
    <property type="entry name" value="TPR-like"/>
    <property type="match status" value="1"/>
</dbReference>
<gene>
    <name evidence="9" type="ORF">BST97_08050</name>
</gene>
<dbReference type="EC" id="2.7.13.3" evidence="2"/>
<keyword evidence="10" id="KW-1185">Reference proteome</keyword>
<keyword evidence="7" id="KW-1133">Transmembrane helix</keyword>
<keyword evidence="7" id="KW-0812">Transmembrane</keyword>
<evidence type="ECO:0000313" key="9">
    <source>
        <dbReference type="EMBL" id="ARN77953.1"/>
    </source>
</evidence>
<comment type="catalytic activity">
    <reaction evidence="1">
        <text>ATP + protein L-histidine = ADP + protein N-phospho-L-histidine.</text>
        <dbReference type="EC" id="2.7.13.3"/>
    </reaction>
</comment>
<dbReference type="GO" id="GO:0000160">
    <property type="term" value="P:phosphorelay signal transduction system"/>
    <property type="evidence" value="ECO:0007669"/>
    <property type="project" value="UniProtKB-KW"/>
</dbReference>
<sequence length="546" mass="62733">MILCRIIIVLVCLFFNSNSVAQDVITRAENIQSAILNASDRSEILKYYGEIIQIVDSLDHHGNNYIDGRIYTWSIKSHIEHELGEVLQSEASSIRALELLDSVENSDWRQLAKLKTYNQLGMLKMNTADPEKSILYYDKVVALTNDPIYLAIAYSNLGISYYILGEYAKALQYFEDALALKDFSKNFRLEARIFQGIGRTKSAMNLPEAESILLKSLNLSDSLNFEDQLYWSHLRLSQHYLKNDKIIKAKTHGSKALQFADSIGLVTLQLTALENLLHLEDVETANRYVILKDSLDRANQINSNKFAEVRYGVALKEREAQQLRLKNEYNTFIFIVVTVVILLISLLLYYRIRQRNRLALIQETIKTENRISKKNHDEIANDLYHTMVKMDKEQLQDAQLINEMDYIYHRVRDISNENSQIDLGKDFSISIKNLLLDYKNDSVNITALNLRTIDWAGLTLEDRTNLYRVLQELLTNMKKHSHATHVAFSFQQTCKQIKISYQDNGKVADFKKGNGITNMENRINAMNGAITFESENGNGFKAVITI</sequence>
<feature type="signal peptide" evidence="8">
    <location>
        <begin position="1"/>
        <end position="21"/>
    </location>
</feature>
<keyword evidence="7" id="KW-0472">Membrane</keyword>
<keyword evidence="5" id="KW-0902">Two-component regulatory system</keyword>
<dbReference type="GO" id="GO:0004673">
    <property type="term" value="F:protein histidine kinase activity"/>
    <property type="evidence" value="ECO:0007669"/>
    <property type="project" value="UniProtKB-EC"/>
</dbReference>
<keyword evidence="3" id="KW-0808">Transferase</keyword>
<dbReference type="CDD" id="cd16917">
    <property type="entry name" value="HATPase_UhpB-NarQ-NarX-like"/>
    <property type="match status" value="1"/>
</dbReference>
<dbReference type="SUPFAM" id="SSF55874">
    <property type="entry name" value="ATPase domain of HSP90 chaperone/DNA topoisomerase II/histidine kinase"/>
    <property type="match status" value="1"/>
</dbReference>
<evidence type="ECO:0000256" key="1">
    <source>
        <dbReference type="ARBA" id="ARBA00000085"/>
    </source>
</evidence>
<dbReference type="Proteomes" id="UP000193431">
    <property type="component" value="Chromosome"/>
</dbReference>
<dbReference type="InterPro" id="IPR036890">
    <property type="entry name" value="HATPase_C_sf"/>
</dbReference>
<dbReference type="Gene3D" id="3.30.565.10">
    <property type="entry name" value="Histidine kinase-like ATPase, C-terminal domain"/>
    <property type="match status" value="1"/>
</dbReference>
<dbReference type="InterPro" id="IPR019734">
    <property type="entry name" value="TPR_rpt"/>
</dbReference>
<keyword evidence="6" id="KW-0802">TPR repeat</keyword>
<protein>
    <recommendedName>
        <fullName evidence="2">histidine kinase</fullName>
        <ecNumber evidence="2">2.7.13.3</ecNumber>
    </recommendedName>
</protein>
<dbReference type="InterPro" id="IPR050482">
    <property type="entry name" value="Sensor_HK_TwoCompSys"/>
</dbReference>
<dbReference type="PANTHER" id="PTHR24421:SF10">
    <property type="entry name" value="NITRATE_NITRITE SENSOR PROTEIN NARQ"/>
    <property type="match status" value="1"/>
</dbReference>
<evidence type="ECO:0000256" key="5">
    <source>
        <dbReference type="ARBA" id="ARBA00023012"/>
    </source>
</evidence>
<dbReference type="Pfam" id="PF13424">
    <property type="entry name" value="TPR_12"/>
    <property type="match status" value="1"/>
</dbReference>
<keyword evidence="4" id="KW-0418">Kinase</keyword>
<evidence type="ECO:0000256" key="4">
    <source>
        <dbReference type="ARBA" id="ARBA00022777"/>
    </source>
</evidence>
<dbReference type="OrthoDB" id="977000at2"/>
<evidence type="ECO:0000256" key="6">
    <source>
        <dbReference type="PROSITE-ProRule" id="PRU00339"/>
    </source>
</evidence>
<keyword evidence="8" id="KW-0732">Signal</keyword>
<dbReference type="PROSITE" id="PS50293">
    <property type="entry name" value="TPR_REGION"/>
    <property type="match status" value="1"/>
</dbReference>
<feature type="transmembrane region" description="Helical" evidence="7">
    <location>
        <begin position="331"/>
        <end position="350"/>
    </location>
</feature>